<dbReference type="Gene3D" id="1.10.1070.20">
    <property type="match status" value="1"/>
</dbReference>
<evidence type="ECO:0000256" key="1">
    <source>
        <dbReference type="ARBA" id="ARBA00010164"/>
    </source>
</evidence>
<gene>
    <name evidence="6" type="ORF">J4D97_15855</name>
</gene>
<keyword evidence="3" id="KW-0418">Kinase</keyword>
<evidence type="ECO:0000259" key="4">
    <source>
        <dbReference type="Pfam" id="PF07804"/>
    </source>
</evidence>
<proteinExistence type="inferred from homology"/>
<dbReference type="Proteomes" id="UP000670527">
    <property type="component" value="Unassembled WGS sequence"/>
</dbReference>
<dbReference type="Pfam" id="PF07804">
    <property type="entry name" value="HipA_C"/>
    <property type="match status" value="1"/>
</dbReference>
<dbReference type="InterPro" id="IPR052028">
    <property type="entry name" value="HipA_Ser/Thr_kinase"/>
</dbReference>
<sequence>MVDLAFVRLWGQQVGAVRWDAARALATFAYDPGFVKSGLNVAPLQMPLPTRADQVYAFPRLNPDTYHGLPGLLADALPDRFGNQLINAWLATQGRAAADFSPVERLCYIANRGMGALEFEPQVGNVAGAGAQPLEVAALVELAQQVVGQREAFHANLRDGAAEGLATLLAVGTSAGGARPKAIIAFNEESGEVRSGQVQAPPGFGYWLLKLDGVRDQALADPQDFGRLEYAYYLMATASGLHMSECRLYEEGLRAHFMTRRFDRTAAGEKIHAQTLCALAHYDYNQPAAYSYEQAFQVMRDLRLPYTAAEQFYRRMVFNVVARNQDDHTKNISFLMDAAGKWQLAPAYDVAYAYQPGNRWTSQHQMALNGKRDNFTRADLKAVAREMNIRGADELLEDVLTQVARWPEFAARAGMAEERTAAIGQAHRLLQ</sequence>
<dbReference type="EMBL" id="JAGETX010000009">
    <property type="protein sequence ID" value="MBO3272136.1"/>
    <property type="molecule type" value="Genomic_DNA"/>
</dbReference>
<name>A0ABS3TEP8_9BACT</name>
<keyword evidence="2" id="KW-0808">Transferase</keyword>
<feature type="domain" description="HipA-like C-terminal" evidence="4">
    <location>
        <begin position="173"/>
        <end position="404"/>
    </location>
</feature>
<comment type="caution">
    <text evidence="6">The sequence shown here is derived from an EMBL/GenBank/DDBJ whole genome shotgun (WGS) entry which is preliminary data.</text>
</comment>
<evidence type="ECO:0000259" key="5">
    <source>
        <dbReference type="Pfam" id="PF13657"/>
    </source>
</evidence>
<evidence type="ECO:0000313" key="7">
    <source>
        <dbReference type="Proteomes" id="UP000670527"/>
    </source>
</evidence>
<dbReference type="InterPro" id="IPR012893">
    <property type="entry name" value="HipA-like_C"/>
</dbReference>
<comment type="similarity">
    <text evidence="1">Belongs to the HipA Ser/Thr kinase family.</text>
</comment>
<keyword evidence="7" id="KW-1185">Reference proteome</keyword>
<dbReference type="InterPro" id="IPR017508">
    <property type="entry name" value="HipA_N1"/>
</dbReference>
<dbReference type="Pfam" id="PF13657">
    <property type="entry name" value="Couple_hipA"/>
    <property type="match status" value="1"/>
</dbReference>
<reference evidence="6 7" key="1">
    <citation type="submission" date="2021-03" db="EMBL/GenBank/DDBJ databases">
        <authorList>
            <person name="Kim M.K."/>
        </authorList>
    </citation>
    <scope>NUCLEOTIDE SEQUENCE [LARGE SCALE GENOMIC DNA]</scope>
    <source>
        <strain evidence="6 7">BT507</strain>
    </source>
</reference>
<organism evidence="6 7">
    <name type="scientific">Hymenobacter defluvii</name>
    <dbReference type="NCBI Taxonomy" id="2054411"/>
    <lineage>
        <taxon>Bacteria</taxon>
        <taxon>Pseudomonadati</taxon>
        <taxon>Bacteroidota</taxon>
        <taxon>Cytophagia</taxon>
        <taxon>Cytophagales</taxon>
        <taxon>Hymenobacteraceae</taxon>
        <taxon>Hymenobacter</taxon>
    </lineage>
</organism>
<protein>
    <submittedName>
        <fullName evidence="6">Type II toxin-antitoxin system HipA family toxin</fullName>
    </submittedName>
</protein>
<accession>A0ABS3TEP8</accession>
<dbReference type="RefSeq" id="WP_208308404.1">
    <property type="nucleotide sequence ID" value="NZ_JAGETX010000009.1"/>
</dbReference>
<feature type="domain" description="HipA N-terminal subdomain 1" evidence="5">
    <location>
        <begin position="7"/>
        <end position="119"/>
    </location>
</feature>
<dbReference type="PANTHER" id="PTHR37419:SF8">
    <property type="entry name" value="TOXIN YJJJ"/>
    <property type="match status" value="1"/>
</dbReference>
<evidence type="ECO:0000256" key="3">
    <source>
        <dbReference type="ARBA" id="ARBA00022777"/>
    </source>
</evidence>
<evidence type="ECO:0000256" key="2">
    <source>
        <dbReference type="ARBA" id="ARBA00022679"/>
    </source>
</evidence>
<dbReference type="PANTHER" id="PTHR37419">
    <property type="entry name" value="SERINE/THREONINE-PROTEIN KINASE TOXIN HIPA"/>
    <property type="match status" value="1"/>
</dbReference>
<evidence type="ECO:0000313" key="6">
    <source>
        <dbReference type="EMBL" id="MBO3272136.1"/>
    </source>
</evidence>